<dbReference type="Pfam" id="PF00196">
    <property type="entry name" value="GerE"/>
    <property type="match status" value="1"/>
</dbReference>
<comment type="caution">
    <text evidence="2">The sequence shown here is derived from an EMBL/GenBank/DDBJ whole genome shotgun (WGS) entry which is preliminary data.</text>
</comment>
<dbReference type="CDD" id="cd06170">
    <property type="entry name" value="LuxR_C_like"/>
    <property type="match status" value="1"/>
</dbReference>
<dbReference type="EMBL" id="JAABOO010000001">
    <property type="protein sequence ID" value="NER13044.1"/>
    <property type="molecule type" value="Genomic_DNA"/>
</dbReference>
<dbReference type="Proteomes" id="UP000468581">
    <property type="component" value="Unassembled WGS sequence"/>
</dbReference>
<name>A0A6P0UIH1_9FLAO</name>
<dbReference type="Gene3D" id="1.10.10.10">
    <property type="entry name" value="Winged helix-like DNA-binding domain superfamily/Winged helix DNA-binding domain"/>
    <property type="match status" value="1"/>
</dbReference>
<dbReference type="PROSITE" id="PS50043">
    <property type="entry name" value="HTH_LUXR_2"/>
    <property type="match status" value="1"/>
</dbReference>
<evidence type="ECO:0000313" key="2">
    <source>
        <dbReference type="EMBL" id="NER13044.1"/>
    </source>
</evidence>
<dbReference type="SMART" id="SM00421">
    <property type="entry name" value="HTH_LUXR"/>
    <property type="match status" value="1"/>
</dbReference>
<feature type="domain" description="HTH luxR-type" evidence="1">
    <location>
        <begin position="8"/>
        <end position="73"/>
    </location>
</feature>
<accession>A0A6P0UIH1</accession>
<evidence type="ECO:0000259" key="1">
    <source>
        <dbReference type="PROSITE" id="PS50043"/>
    </source>
</evidence>
<dbReference type="InterPro" id="IPR016032">
    <property type="entry name" value="Sig_transdc_resp-reg_C-effctor"/>
</dbReference>
<organism evidence="2 3">
    <name type="scientific">Leptobacterium flavescens</name>
    <dbReference type="NCBI Taxonomy" id="472055"/>
    <lineage>
        <taxon>Bacteria</taxon>
        <taxon>Pseudomonadati</taxon>
        <taxon>Bacteroidota</taxon>
        <taxon>Flavobacteriia</taxon>
        <taxon>Flavobacteriales</taxon>
        <taxon>Flavobacteriaceae</taxon>
        <taxon>Leptobacterium</taxon>
    </lineage>
</organism>
<dbReference type="SUPFAM" id="SSF46894">
    <property type="entry name" value="C-terminal effector domain of the bipartite response regulators"/>
    <property type="match status" value="1"/>
</dbReference>
<evidence type="ECO:0000313" key="3">
    <source>
        <dbReference type="Proteomes" id="UP000468581"/>
    </source>
</evidence>
<gene>
    <name evidence="2" type="ORF">GWK08_06310</name>
</gene>
<dbReference type="InterPro" id="IPR000792">
    <property type="entry name" value="Tscrpt_reg_LuxR_C"/>
</dbReference>
<proteinExistence type="predicted"/>
<dbReference type="GO" id="GO:0003677">
    <property type="term" value="F:DNA binding"/>
    <property type="evidence" value="ECO:0007669"/>
    <property type="project" value="InterPro"/>
</dbReference>
<reference evidence="2 3" key="1">
    <citation type="submission" date="2020-01" db="EMBL/GenBank/DDBJ databases">
        <title>Leptobacterium flavescens.</title>
        <authorList>
            <person name="Wang G."/>
        </authorList>
    </citation>
    <scope>NUCLEOTIDE SEQUENCE [LARGE SCALE GENOMIC DNA]</scope>
    <source>
        <strain evidence="2 3">KCTC 22160</strain>
    </source>
</reference>
<keyword evidence="3" id="KW-1185">Reference proteome</keyword>
<dbReference type="AlphaFoldDB" id="A0A6P0UIH1"/>
<protein>
    <recommendedName>
        <fullName evidence="1">HTH luxR-type domain-containing protein</fullName>
    </recommendedName>
</protein>
<sequence>MIYSEKKRKIGGVSFTNKQIEFLRLFASGYHMADIMRRMKCSTKSISYYKTLLKSKLNAANDFEIVRNAFRHNILKKEDFLDANVQEIALKSAMRIMSEGKIQISSGKELYETIFEALMSFYNELEYDELLLKMKGAKI</sequence>
<dbReference type="InterPro" id="IPR036388">
    <property type="entry name" value="WH-like_DNA-bd_sf"/>
</dbReference>
<dbReference type="RefSeq" id="WP_163606047.1">
    <property type="nucleotide sequence ID" value="NZ_JAABOO010000001.1"/>
</dbReference>
<dbReference type="GO" id="GO:0006355">
    <property type="term" value="P:regulation of DNA-templated transcription"/>
    <property type="evidence" value="ECO:0007669"/>
    <property type="project" value="InterPro"/>
</dbReference>